<dbReference type="PANTHER" id="PTHR30188">
    <property type="entry name" value="ABC TRANSPORTER PERMEASE PROTEIN-RELATED"/>
    <property type="match status" value="1"/>
</dbReference>
<keyword evidence="6 7" id="KW-0472">Membrane</keyword>
<dbReference type="STRING" id="1408281.Epro_0018"/>
<evidence type="ECO:0000256" key="6">
    <source>
        <dbReference type="ARBA" id="ARBA00023136"/>
    </source>
</evidence>
<dbReference type="NCBIfam" id="TIGR00056">
    <property type="entry name" value="MlaE family lipid ABC transporter permease subunit"/>
    <property type="match status" value="1"/>
</dbReference>
<feature type="transmembrane region" description="Helical" evidence="7">
    <location>
        <begin position="69"/>
        <end position="88"/>
    </location>
</feature>
<keyword evidence="5 7" id="KW-1133">Transmembrane helix</keyword>
<protein>
    <submittedName>
        <fullName evidence="8">ABC transporter-like protein</fullName>
    </submittedName>
</protein>
<evidence type="ECO:0000313" key="8">
    <source>
        <dbReference type="EMBL" id="AKL97397.1"/>
    </source>
</evidence>
<evidence type="ECO:0000256" key="3">
    <source>
        <dbReference type="ARBA" id="ARBA00022448"/>
    </source>
</evidence>
<dbReference type="EMBL" id="CP009498">
    <property type="protein sequence ID" value="AKL97397.1"/>
    <property type="molecule type" value="Genomic_DNA"/>
</dbReference>
<evidence type="ECO:0000256" key="1">
    <source>
        <dbReference type="ARBA" id="ARBA00004141"/>
    </source>
</evidence>
<feature type="transmembrane region" description="Helical" evidence="7">
    <location>
        <begin position="213"/>
        <end position="233"/>
    </location>
</feature>
<organism evidence="8 9">
    <name type="scientific">Endomicrobium proavitum</name>
    <dbReference type="NCBI Taxonomy" id="1408281"/>
    <lineage>
        <taxon>Bacteria</taxon>
        <taxon>Pseudomonadati</taxon>
        <taxon>Elusimicrobiota</taxon>
        <taxon>Endomicrobiia</taxon>
        <taxon>Endomicrobiales</taxon>
        <taxon>Endomicrobiaceae</taxon>
        <taxon>Endomicrobium</taxon>
    </lineage>
</organism>
<dbReference type="Pfam" id="PF02405">
    <property type="entry name" value="MlaE"/>
    <property type="match status" value="1"/>
</dbReference>
<proteinExistence type="inferred from homology"/>
<evidence type="ECO:0000256" key="7">
    <source>
        <dbReference type="RuleBase" id="RU362044"/>
    </source>
</evidence>
<dbReference type="KEGG" id="epo:Epro_0018"/>
<dbReference type="AlphaFoldDB" id="A0A0G3WHM3"/>
<sequence>MRDSATATVIKARKLARTTARLPKKIFLSFFESVGSAAAMTFQTFLWILKGDVSATNTVAQMVETGYRSFPIILLTSFFTGMVLALQVGSATTNLFNEPVFVGTATGMSLVIELGPVLTAVVITGRVGAAITAELGTMKVTEQLDALYTLGTNPVKYLAVPRFLGLIFMLPLLTAAANIIGVYGGLVVTSSTWDVPSAVYWNNALDFMTVKTFLHGFIKSFFFALIIAVVACYKGFNTSGGAEGVGKATTSSVMMSLVLILVSDYFLTSVLVAVRIK</sequence>
<feature type="transmembrane region" description="Helical" evidence="7">
    <location>
        <begin position="26"/>
        <end position="49"/>
    </location>
</feature>
<accession>A0A0G3WHM3</accession>
<comment type="similarity">
    <text evidence="2 7">Belongs to the MlaE permease family.</text>
</comment>
<evidence type="ECO:0000256" key="2">
    <source>
        <dbReference type="ARBA" id="ARBA00007556"/>
    </source>
</evidence>
<name>A0A0G3WHM3_9BACT</name>
<feature type="transmembrane region" description="Helical" evidence="7">
    <location>
        <begin position="253"/>
        <end position="276"/>
    </location>
</feature>
<dbReference type="PANTHER" id="PTHR30188:SF4">
    <property type="entry name" value="PROTEIN TRIGALACTOSYLDIACYLGLYCEROL 1, CHLOROPLASTIC"/>
    <property type="match status" value="1"/>
</dbReference>
<evidence type="ECO:0000313" key="9">
    <source>
        <dbReference type="Proteomes" id="UP000035337"/>
    </source>
</evidence>
<dbReference type="InterPro" id="IPR003453">
    <property type="entry name" value="ABC_MlaE_roteobac"/>
</dbReference>
<reference evidence="8 9" key="1">
    <citation type="submission" date="2014-09" db="EMBL/GenBank/DDBJ databases">
        <title>Complete genome sequence of Endomicrobium proavitum.</title>
        <authorList>
            <person name="Zheng H."/>
        </authorList>
    </citation>
    <scope>NUCLEOTIDE SEQUENCE [LARGE SCALE GENOMIC DNA]</scope>
    <source>
        <strain evidence="8 9">Rsa215</strain>
    </source>
</reference>
<dbReference type="RefSeq" id="WP_052569489.1">
    <property type="nucleotide sequence ID" value="NZ_CP009498.1"/>
</dbReference>
<keyword evidence="4 7" id="KW-0812">Transmembrane</keyword>
<gene>
    <name evidence="8" type="primary">yrbE</name>
    <name evidence="8" type="ORF">Epro_0018</name>
</gene>
<evidence type="ECO:0000256" key="4">
    <source>
        <dbReference type="ARBA" id="ARBA00022692"/>
    </source>
</evidence>
<dbReference type="OrthoDB" id="9805022at2"/>
<evidence type="ECO:0000256" key="5">
    <source>
        <dbReference type="ARBA" id="ARBA00022989"/>
    </source>
</evidence>
<comment type="subcellular location">
    <subcellularLocation>
        <location evidence="1">Membrane</location>
        <topology evidence="1">Multi-pass membrane protein</topology>
    </subcellularLocation>
</comment>
<dbReference type="GO" id="GO:0005548">
    <property type="term" value="F:phospholipid transporter activity"/>
    <property type="evidence" value="ECO:0007669"/>
    <property type="project" value="TreeGrafter"/>
</dbReference>
<dbReference type="InterPro" id="IPR030802">
    <property type="entry name" value="Permease_MalE"/>
</dbReference>
<feature type="transmembrane region" description="Helical" evidence="7">
    <location>
        <begin position="163"/>
        <end position="193"/>
    </location>
</feature>
<keyword evidence="3" id="KW-0813">Transport</keyword>
<dbReference type="Proteomes" id="UP000035337">
    <property type="component" value="Chromosome"/>
</dbReference>
<keyword evidence="9" id="KW-1185">Reference proteome</keyword>
<dbReference type="GO" id="GO:0043190">
    <property type="term" value="C:ATP-binding cassette (ABC) transporter complex"/>
    <property type="evidence" value="ECO:0007669"/>
    <property type="project" value="InterPro"/>
</dbReference>